<feature type="compositionally biased region" description="Basic and acidic residues" evidence="2">
    <location>
        <begin position="420"/>
        <end position="430"/>
    </location>
</feature>
<evidence type="ECO:0000256" key="2">
    <source>
        <dbReference type="SAM" id="MobiDB-lite"/>
    </source>
</evidence>
<gene>
    <name evidence="4" type="ORF">BWQ96_05377</name>
</gene>
<dbReference type="STRING" id="448386.A0A2V3IT25"/>
<dbReference type="InterPro" id="IPR040183">
    <property type="entry name" value="THUMPD1-like"/>
</dbReference>
<feature type="region of interest" description="Disordered" evidence="2">
    <location>
        <begin position="308"/>
        <end position="440"/>
    </location>
</feature>
<dbReference type="PANTHER" id="PTHR13452">
    <property type="entry name" value="THUMP DOMAIN CONTAINING PROTEIN 1-RELATED"/>
    <property type="match status" value="1"/>
</dbReference>
<feature type="compositionally biased region" description="Basic and acidic residues" evidence="2">
    <location>
        <begin position="332"/>
        <end position="404"/>
    </location>
</feature>
<feature type="region of interest" description="Disordered" evidence="2">
    <location>
        <begin position="103"/>
        <end position="129"/>
    </location>
</feature>
<dbReference type="OrthoDB" id="367221at2759"/>
<dbReference type="Pfam" id="PF02926">
    <property type="entry name" value="THUMP"/>
    <property type="match status" value="1"/>
</dbReference>
<dbReference type="PROSITE" id="PS51165">
    <property type="entry name" value="THUMP"/>
    <property type="match status" value="1"/>
</dbReference>
<proteinExistence type="predicted"/>
<dbReference type="SMART" id="SM00981">
    <property type="entry name" value="THUMP"/>
    <property type="match status" value="1"/>
</dbReference>
<dbReference type="InterPro" id="IPR004114">
    <property type="entry name" value="THUMP_dom"/>
</dbReference>
<organism evidence="4 5">
    <name type="scientific">Gracilariopsis chorda</name>
    <dbReference type="NCBI Taxonomy" id="448386"/>
    <lineage>
        <taxon>Eukaryota</taxon>
        <taxon>Rhodophyta</taxon>
        <taxon>Florideophyceae</taxon>
        <taxon>Rhodymeniophycidae</taxon>
        <taxon>Gracilariales</taxon>
        <taxon>Gracilariaceae</taxon>
        <taxon>Gracilariopsis</taxon>
    </lineage>
</organism>
<dbReference type="Proteomes" id="UP000247409">
    <property type="component" value="Unassembled WGS sequence"/>
</dbReference>
<evidence type="ECO:0000313" key="4">
    <source>
        <dbReference type="EMBL" id="PXF44887.1"/>
    </source>
</evidence>
<dbReference type="PANTHER" id="PTHR13452:SF10">
    <property type="entry name" value="THUMP DOMAIN-CONTAINING PROTEIN 1"/>
    <property type="match status" value="1"/>
</dbReference>
<evidence type="ECO:0000313" key="5">
    <source>
        <dbReference type="Proteomes" id="UP000247409"/>
    </source>
</evidence>
<dbReference type="CDD" id="cd11717">
    <property type="entry name" value="THUMP_THUMPD1_like"/>
    <property type="match status" value="1"/>
</dbReference>
<dbReference type="Gene3D" id="3.30.2300.10">
    <property type="entry name" value="THUMP superfamily"/>
    <property type="match status" value="1"/>
</dbReference>
<dbReference type="GO" id="GO:0006400">
    <property type="term" value="P:tRNA modification"/>
    <property type="evidence" value="ECO:0007669"/>
    <property type="project" value="InterPro"/>
</dbReference>
<dbReference type="EMBL" id="NBIV01000079">
    <property type="protein sequence ID" value="PXF44887.1"/>
    <property type="molecule type" value="Genomic_DNA"/>
</dbReference>
<comment type="caution">
    <text evidence="4">The sequence shown here is derived from an EMBL/GenBank/DDBJ whole genome shotgun (WGS) entry which is preliminary data.</text>
</comment>
<name>A0A2V3IT25_9FLOR</name>
<dbReference type="AlphaFoldDB" id="A0A2V3IT25"/>
<evidence type="ECO:0000259" key="3">
    <source>
        <dbReference type="PROSITE" id="PS51165"/>
    </source>
</evidence>
<keyword evidence="1" id="KW-0694">RNA-binding</keyword>
<reference evidence="4 5" key="1">
    <citation type="journal article" date="2018" name="Mol. Biol. Evol.">
        <title>Analysis of the draft genome of the red seaweed Gracilariopsis chorda provides insights into genome size evolution in Rhodophyta.</title>
        <authorList>
            <person name="Lee J."/>
            <person name="Yang E.C."/>
            <person name="Graf L."/>
            <person name="Yang J.H."/>
            <person name="Qiu H."/>
            <person name="Zel Zion U."/>
            <person name="Chan C.X."/>
            <person name="Stephens T.G."/>
            <person name="Weber A.P.M."/>
            <person name="Boo G.H."/>
            <person name="Boo S.M."/>
            <person name="Kim K.M."/>
            <person name="Shin Y."/>
            <person name="Jung M."/>
            <person name="Lee S.J."/>
            <person name="Yim H.S."/>
            <person name="Lee J.H."/>
            <person name="Bhattacharya D."/>
            <person name="Yoon H.S."/>
        </authorList>
    </citation>
    <scope>NUCLEOTIDE SEQUENCE [LARGE SCALE GENOMIC DNA]</scope>
    <source>
        <strain evidence="4 5">SKKU-2015</strain>
        <tissue evidence="4">Whole body</tissue>
    </source>
</reference>
<protein>
    <submittedName>
        <fullName evidence="4">THUMP domain-containing protein 1</fullName>
    </submittedName>
</protein>
<dbReference type="GO" id="GO:0003723">
    <property type="term" value="F:RNA binding"/>
    <property type="evidence" value="ECO:0007669"/>
    <property type="project" value="UniProtKB-UniRule"/>
</dbReference>
<keyword evidence="5" id="KW-1185">Reference proteome</keyword>
<feature type="region of interest" description="Disordered" evidence="2">
    <location>
        <begin position="1"/>
        <end position="29"/>
    </location>
</feature>
<feature type="compositionally biased region" description="Basic and acidic residues" evidence="2">
    <location>
        <begin position="308"/>
        <end position="324"/>
    </location>
</feature>
<sequence>MTTTLPQKRASPLNAHLPARARRKKFRASSYATVRRSDLTGAQSGVLVSCTPGHEQHAFRDAVLLFSPYVKQSSHKPAEPCPTSSQSTAPSSAVLVMTELAEQKDVKTSSAPAEKPDESKQAPASSNTNNATLEEELAELRDASSKVFTRVIADVKGTVFLRVNDKSVDLEHIVESALIEARESGSAGSRHCVRVIPVFGTCYARAEVAAATAVKVVKQRFPHISPGVDVSYAIVYRSRLNNSVKRDDFIKLIADAIYKYEPRYKVNLTKPDVVLIVEVLKGSCCIGVFRKYYQLAKLNLREVACPSKPKEERKGVNEGSKRATIEGNANTSDDKPEKAAPNEQHENPELRKRSEDDKVVDVGEEQSKPEKAEQSEKNESTELDKRAEEDKVVYVGGEESKPATDEAEQLQTTAMPAETKANEDEKKADNDCAGEQQQRC</sequence>
<dbReference type="SUPFAM" id="SSF143437">
    <property type="entry name" value="THUMP domain-like"/>
    <property type="match status" value="1"/>
</dbReference>
<accession>A0A2V3IT25</accession>
<evidence type="ECO:0000256" key="1">
    <source>
        <dbReference type="PROSITE-ProRule" id="PRU00529"/>
    </source>
</evidence>
<feature type="domain" description="THUMP" evidence="3">
    <location>
        <begin position="172"/>
        <end position="290"/>
    </location>
</feature>